<protein>
    <recommendedName>
        <fullName evidence="4">Phosphatidylinositol-specific phospholipase C X domain-containing protein</fullName>
    </recommendedName>
</protein>
<dbReference type="Pfam" id="PF26146">
    <property type="entry name" value="PI-PLC_X"/>
    <property type="match status" value="1"/>
</dbReference>
<dbReference type="AlphaFoldDB" id="W9WQC7"/>
<proteinExistence type="predicted"/>
<dbReference type="EMBL" id="AMGX01000009">
    <property type="protein sequence ID" value="EXJ70382.1"/>
    <property type="molecule type" value="Genomic_DNA"/>
</dbReference>
<dbReference type="STRING" id="1182543.W9WQC7"/>
<dbReference type="InterPro" id="IPR051057">
    <property type="entry name" value="PI-PLC_domain"/>
</dbReference>
<comment type="caution">
    <text evidence="2">The sequence shown here is derived from an EMBL/GenBank/DDBJ whole genome shotgun (WGS) entry which is preliminary data.</text>
</comment>
<accession>W9WQC7</accession>
<reference evidence="2 3" key="1">
    <citation type="submission" date="2013-03" db="EMBL/GenBank/DDBJ databases">
        <title>The Genome Sequence of Cladophialophora psammophila CBS 110553.</title>
        <authorList>
            <consortium name="The Broad Institute Genomics Platform"/>
            <person name="Cuomo C."/>
            <person name="de Hoog S."/>
            <person name="Gorbushina A."/>
            <person name="Walker B."/>
            <person name="Young S.K."/>
            <person name="Zeng Q."/>
            <person name="Gargeya S."/>
            <person name="Fitzgerald M."/>
            <person name="Haas B."/>
            <person name="Abouelleil A."/>
            <person name="Allen A.W."/>
            <person name="Alvarado L."/>
            <person name="Arachchi H.M."/>
            <person name="Berlin A.M."/>
            <person name="Chapman S.B."/>
            <person name="Gainer-Dewar J."/>
            <person name="Goldberg J."/>
            <person name="Griggs A."/>
            <person name="Gujja S."/>
            <person name="Hansen M."/>
            <person name="Howarth C."/>
            <person name="Imamovic A."/>
            <person name="Ireland A."/>
            <person name="Larimer J."/>
            <person name="McCowan C."/>
            <person name="Murphy C."/>
            <person name="Pearson M."/>
            <person name="Poon T.W."/>
            <person name="Priest M."/>
            <person name="Roberts A."/>
            <person name="Saif S."/>
            <person name="Shea T."/>
            <person name="Sisk P."/>
            <person name="Sykes S."/>
            <person name="Wortman J."/>
            <person name="Nusbaum C."/>
            <person name="Birren B."/>
        </authorList>
    </citation>
    <scope>NUCLEOTIDE SEQUENCE [LARGE SCALE GENOMIC DNA]</scope>
    <source>
        <strain evidence="2 3">CBS 110553</strain>
    </source>
</reference>
<dbReference type="RefSeq" id="XP_007745234.1">
    <property type="nucleotide sequence ID" value="XM_007747044.1"/>
</dbReference>
<dbReference type="HOGENOM" id="CLU_037358_1_1_1"/>
<dbReference type="eggNOG" id="ENOG502RUV2">
    <property type="taxonomic scope" value="Eukaryota"/>
</dbReference>
<evidence type="ECO:0000313" key="2">
    <source>
        <dbReference type="EMBL" id="EXJ70382.1"/>
    </source>
</evidence>
<evidence type="ECO:0000256" key="1">
    <source>
        <dbReference type="SAM" id="SignalP"/>
    </source>
</evidence>
<feature type="signal peptide" evidence="1">
    <location>
        <begin position="1"/>
        <end position="18"/>
    </location>
</feature>
<feature type="chain" id="PRO_5004932218" description="Phosphatidylinositol-specific phospholipase C X domain-containing protein" evidence="1">
    <location>
        <begin position="19"/>
        <end position="393"/>
    </location>
</feature>
<dbReference type="Proteomes" id="UP000019471">
    <property type="component" value="Unassembled WGS sequence"/>
</dbReference>
<dbReference type="PANTHER" id="PTHR13593">
    <property type="match status" value="1"/>
</dbReference>
<dbReference type="Gene3D" id="3.20.20.190">
    <property type="entry name" value="Phosphatidylinositol (PI) phosphodiesterase"/>
    <property type="match status" value="1"/>
</dbReference>
<keyword evidence="3" id="KW-1185">Reference proteome</keyword>
<dbReference type="PANTHER" id="PTHR13593:SF80">
    <property type="entry name" value="PLC-LIKE PHOSPHODIESTERASE"/>
    <property type="match status" value="1"/>
</dbReference>
<dbReference type="InterPro" id="IPR017946">
    <property type="entry name" value="PLC-like_Pdiesterase_TIM-brl"/>
</dbReference>
<dbReference type="GO" id="GO:0006629">
    <property type="term" value="P:lipid metabolic process"/>
    <property type="evidence" value="ECO:0007669"/>
    <property type="project" value="InterPro"/>
</dbReference>
<dbReference type="GO" id="GO:0008081">
    <property type="term" value="F:phosphoric diester hydrolase activity"/>
    <property type="evidence" value="ECO:0007669"/>
    <property type="project" value="InterPro"/>
</dbReference>
<evidence type="ECO:0000313" key="3">
    <source>
        <dbReference type="Proteomes" id="UP000019471"/>
    </source>
</evidence>
<dbReference type="GeneID" id="19191161"/>
<dbReference type="OrthoDB" id="7984201at2759"/>
<sequence length="393" mass="42393">MQLRSLLSFVSLLSLSAAASVDVSVARRQSTACNNSPSLCSKAYNSIVHLGAHDSPFVRDATTGFSASGNQYYNSTVQLSAGVRLLTAQVHKSNGEYHLCHSSCDLLDAGILSDWLEEIKTWLDNNPNEVVTILLVNSDNATPEDLGAYFTTAEITNYAYVPPSTSTPPSSGSWPTLQDLITANKRLMVFVASISDPASIPSQYAYLMDEFTFIFENPYDNTSPNNFSCLPDRPTSVQGNTQAAIASNRMAFTNHFLYQEGLFNIETPNVDNITVTNSPGNSLGNLGYALSQCNSAYGKPSTFVLVDFFDQGPAIAAVDAMNGVTNPVGRVPVPPRNTKESVNVNQSSFQGVIDLVNEVKDGQKPKLGAWIWAAGQWTFGGINLSGGNVFQKK</sequence>
<name>W9WQC7_9EURO</name>
<organism evidence="2 3">
    <name type="scientific">Cladophialophora psammophila CBS 110553</name>
    <dbReference type="NCBI Taxonomy" id="1182543"/>
    <lineage>
        <taxon>Eukaryota</taxon>
        <taxon>Fungi</taxon>
        <taxon>Dikarya</taxon>
        <taxon>Ascomycota</taxon>
        <taxon>Pezizomycotina</taxon>
        <taxon>Eurotiomycetes</taxon>
        <taxon>Chaetothyriomycetidae</taxon>
        <taxon>Chaetothyriales</taxon>
        <taxon>Herpotrichiellaceae</taxon>
        <taxon>Cladophialophora</taxon>
    </lineage>
</organism>
<gene>
    <name evidence="2" type="ORF">A1O5_06450</name>
</gene>
<evidence type="ECO:0008006" key="4">
    <source>
        <dbReference type="Google" id="ProtNLM"/>
    </source>
</evidence>
<keyword evidence="1" id="KW-0732">Signal</keyword>
<dbReference type="SUPFAM" id="SSF51695">
    <property type="entry name" value="PLC-like phosphodiesterases"/>
    <property type="match status" value="1"/>
</dbReference>